<protein>
    <submittedName>
        <fullName evidence="1">DUF4416 family protein</fullName>
    </submittedName>
</protein>
<name>A0ABV6YIV8_UNCEI</name>
<accession>A0ABV6YIV8</accession>
<dbReference type="Proteomes" id="UP001593833">
    <property type="component" value="Unassembled WGS sequence"/>
</dbReference>
<comment type="caution">
    <text evidence="1">The sequence shown here is derived from an EMBL/GenBank/DDBJ whole genome shotgun (WGS) entry which is preliminary data.</text>
</comment>
<evidence type="ECO:0000313" key="2">
    <source>
        <dbReference type="Proteomes" id="UP001593833"/>
    </source>
</evidence>
<dbReference type="Pfam" id="PF14385">
    <property type="entry name" value="DUF4416"/>
    <property type="match status" value="1"/>
</dbReference>
<organism evidence="1 2">
    <name type="scientific">Eiseniibacteriota bacterium</name>
    <dbReference type="NCBI Taxonomy" id="2212470"/>
    <lineage>
        <taxon>Bacteria</taxon>
        <taxon>Candidatus Eiseniibacteriota</taxon>
    </lineage>
</organism>
<proteinExistence type="predicted"/>
<reference evidence="1 2" key="1">
    <citation type="submission" date="2024-09" db="EMBL/GenBank/DDBJ databases">
        <authorList>
            <person name="D'Angelo T."/>
        </authorList>
    </citation>
    <scope>NUCLEOTIDE SEQUENCE [LARGE SCALE GENOMIC DNA]</scope>
    <source>
        <strain evidence="1">SAG AM-320-E07</strain>
    </source>
</reference>
<sequence>MGNAGTPQDVLLFMSVLYRQDRLREKAIESLKERFGKVVHESPPMAFAFTDYYEEEMGGDLSRVLLAFAHLTPRDSLAGVKNDTNALEDGFREEGKRRVNLDPGLLSLENVCLATTKPYAHRIYLSLGIWAEVTLVYHDGSYQPMPWTYPDYRSAEMVTELGRMRDIYKDALTCRRSPRG</sequence>
<evidence type="ECO:0000313" key="1">
    <source>
        <dbReference type="EMBL" id="MFC1572276.1"/>
    </source>
</evidence>
<dbReference type="EMBL" id="JBHPKH010000010">
    <property type="protein sequence ID" value="MFC1572276.1"/>
    <property type="molecule type" value="Genomic_DNA"/>
</dbReference>
<dbReference type="InterPro" id="IPR025529">
    <property type="entry name" value="DUF4416"/>
</dbReference>
<keyword evidence="2" id="KW-1185">Reference proteome</keyword>
<gene>
    <name evidence="1" type="ORF">ACFL6M_01635</name>
</gene>